<dbReference type="Gene3D" id="1.20.1280.50">
    <property type="match status" value="1"/>
</dbReference>
<dbReference type="InterPro" id="IPR032675">
    <property type="entry name" value="LRR_dom_sf"/>
</dbReference>
<feature type="region of interest" description="Disordered" evidence="1">
    <location>
        <begin position="607"/>
        <end position="670"/>
    </location>
</feature>
<sequence>MEEPLSYTLTSIMHLPDDCLSIVFQFLVCSTDHESFGLTCHRWLNIQNTHRRSLQFHSSLALPNASSLSQRGLVVSAFHLHRLLTRFQHLHYLSLSGCSELPDSCLTFLQSYPSKLLHLNLDCCFGITDNGLSLVAASCSSLEAISLYRCNITDAGLETLANGCSALKHINLSYCSLVSDGGLRALSQSCCHLEAVKISHCSGVTGTGFKGCSPTLTHIDADSCNLDPEGIMGIVSGGGLEYLNVSRVNWWRSGDTLAVLGAGFATRLKILNLWLCRTVGDESIAAIARGCPLLQEWNVALCHGVRIAGWQSIGINCNKLEKLHVNRCRNLCDLGLQALREGCKGLLVLYIGRTWKLSATAIELFKLCRGNVEISEKEIMFIGPILLEHEFKRKQELSRTRLCPLAAGGRRTARLPPEKVPVQKPTVYCSLFKITVHYRSSVHQRRLETLPQRRSNQDPRRQTLLQKATLHTSDRSHRIIFNGTSTRPQQTCGFSYHRPQPLATDRAVELAGAQNPSQPTSTRGLQQHQPRLLSTTTKIHVATDLPSVDLRLQQHKTTDNNPSSVPNHQPQPPVYLHISPTERSAIQHQRWSQPTIKRTRRFTVFNNPQRRAHNSSLSSIPNQQPQPPQTPPPPPLHRQTHQNQRASCTVADSSDNKSQKQIREERNRHW</sequence>
<dbReference type="Gene3D" id="3.80.10.10">
    <property type="entry name" value="Ribonuclease Inhibitor"/>
    <property type="match status" value="1"/>
</dbReference>
<protein>
    <submittedName>
        <fullName evidence="2">F-box/LRR-repeat protein 12</fullName>
    </submittedName>
</protein>
<gene>
    <name evidence="2" type="ORF">D5086_0000058690</name>
</gene>
<evidence type="ECO:0000313" key="2">
    <source>
        <dbReference type="EMBL" id="TKS12917.1"/>
    </source>
</evidence>
<dbReference type="GO" id="GO:0031146">
    <property type="term" value="P:SCF-dependent proteasomal ubiquitin-dependent protein catabolic process"/>
    <property type="evidence" value="ECO:0007669"/>
    <property type="project" value="TreeGrafter"/>
</dbReference>
<dbReference type="InterPro" id="IPR001611">
    <property type="entry name" value="Leu-rich_rpt"/>
</dbReference>
<dbReference type="InterPro" id="IPR006553">
    <property type="entry name" value="Leu-rich_rpt_Cys-con_subtyp"/>
</dbReference>
<dbReference type="AlphaFoldDB" id="A0A4U5QTQ6"/>
<feature type="compositionally biased region" description="Polar residues" evidence="1">
    <location>
        <begin position="559"/>
        <end position="568"/>
    </location>
</feature>
<evidence type="ECO:0000256" key="1">
    <source>
        <dbReference type="SAM" id="MobiDB-lite"/>
    </source>
</evidence>
<dbReference type="SMART" id="SM00367">
    <property type="entry name" value="LRR_CC"/>
    <property type="match status" value="8"/>
</dbReference>
<reference evidence="2" key="1">
    <citation type="submission" date="2018-10" db="EMBL/GenBank/DDBJ databases">
        <title>Population genomic analysis revealed the cold adaptation of white poplar.</title>
        <authorList>
            <person name="Liu Y.-J."/>
        </authorList>
    </citation>
    <scope>NUCLEOTIDE SEQUENCE [LARGE SCALE GENOMIC DNA]</scope>
    <source>
        <strain evidence="2">PAL-ZL1</strain>
    </source>
</reference>
<dbReference type="PANTHER" id="PTHR13318">
    <property type="entry name" value="PARTNER OF PAIRED, ISOFORM B-RELATED"/>
    <property type="match status" value="1"/>
</dbReference>
<dbReference type="CDD" id="cd22159">
    <property type="entry name" value="F-box_AtTIR1-like"/>
    <property type="match status" value="1"/>
</dbReference>
<feature type="compositionally biased region" description="Polar residues" evidence="1">
    <location>
        <begin position="607"/>
        <end position="620"/>
    </location>
</feature>
<dbReference type="SUPFAM" id="SSF52047">
    <property type="entry name" value="RNI-like"/>
    <property type="match status" value="1"/>
</dbReference>
<proteinExistence type="predicted"/>
<comment type="caution">
    <text evidence="2">The sequence shown here is derived from an EMBL/GenBank/DDBJ whole genome shotgun (WGS) entry which is preliminary data.</text>
</comment>
<dbReference type="EMBL" id="RCHU01000143">
    <property type="protein sequence ID" value="TKS12917.1"/>
    <property type="molecule type" value="Genomic_DNA"/>
</dbReference>
<feature type="region of interest" description="Disordered" evidence="1">
    <location>
        <begin position="556"/>
        <end position="576"/>
    </location>
</feature>
<name>A0A4U5QTQ6_POPAL</name>
<dbReference type="STRING" id="43335.A0A4U5QTQ6"/>
<organism evidence="2">
    <name type="scientific">Populus alba</name>
    <name type="common">White poplar</name>
    <dbReference type="NCBI Taxonomy" id="43335"/>
    <lineage>
        <taxon>Eukaryota</taxon>
        <taxon>Viridiplantae</taxon>
        <taxon>Streptophyta</taxon>
        <taxon>Embryophyta</taxon>
        <taxon>Tracheophyta</taxon>
        <taxon>Spermatophyta</taxon>
        <taxon>Magnoliopsida</taxon>
        <taxon>eudicotyledons</taxon>
        <taxon>Gunneridae</taxon>
        <taxon>Pentapetalae</taxon>
        <taxon>rosids</taxon>
        <taxon>fabids</taxon>
        <taxon>Malpighiales</taxon>
        <taxon>Salicaceae</taxon>
        <taxon>Saliceae</taxon>
        <taxon>Populus</taxon>
    </lineage>
</organism>
<feature type="compositionally biased region" description="Polar residues" evidence="1">
    <location>
        <begin position="641"/>
        <end position="653"/>
    </location>
</feature>
<dbReference type="Pfam" id="PF13516">
    <property type="entry name" value="LRR_6"/>
    <property type="match status" value="2"/>
</dbReference>
<feature type="compositionally biased region" description="Pro residues" evidence="1">
    <location>
        <begin position="624"/>
        <end position="636"/>
    </location>
</feature>
<feature type="compositionally biased region" description="Basic and acidic residues" evidence="1">
    <location>
        <begin position="654"/>
        <end position="670"/>
    </location>
</feature>
<feature type="compositionally biased region" description="Polar residues" evidence="1">
    <location>
        <begin position="514"/>
        <end position="529"/>
    </location>
</feature>
<feature type="region of interest" description="Disordered" evidence="1">
    <location>
        <begin position="510"/>
        <end position="529"/>
    </location>
</feature>
<dbReference type="GO" id="GO:0019005">
    <property type="term" value="C:SCF ubiquitin ligase complex"/>
    <property type="evidence" value="ECO:0007669"/>
    <property type="project" value="TreeGrafter"/>
</dbReference>
<accession>A0A4U5QTQ6</accession>